<keyword evidence="2" id="KW-1185">Reference proteome</keyword>
<dbReference type="RefSeq" id="WP_182413769.1">
    <property type="nucleotide sequence ID" value="NZ_CP055153.1"/>
</dbReference>
<reference evidence="1 2" key="1">
    <citation type="submission" date="2020-08" db="EMBL/GenBank/DDBJ databases">
        <title>Adhaeribacter dokdonensis sp. nov., isolated from the rhizosphere of Elymus tsukushiensis, a plant native to the Dokdo Islands, Republic of Korea.</title>
        <authorList>
            <person name="Ghim S.Y."/>
        </authorList>
    </citation>
    <scope>NUCLEOTIDE SEQUENCE [LARGE SCALE GENOMIC DNA]</scope>
    <source>
        <strain evidence="1 2">KUDC8001</strain>
    </source>
</reference>
<protein>
    <submittedName>
        <fullName evidence="1">Uncharacterized protein</fullName>
    </submittedName>
</protein>
<evidence type="ECO:0000313" key="2">
    <source>
        <dbReference type="Proteomes" id="UP000514509"/>
    </source>
</evidence>
<gene>
    <name evidence="1" type="ORF">HUW48_26345</name>
</gene>
<evidence type="ECO:0000313" key="1">
    <source>
        <dbReference type="EMBL" id="QMU31333.1"/>
    </source>
</evidence>
<dbReference type="AlphaFoldDB" id="A0A7L7LEX0"/>
<dbReference type="EMBL" id="CP055153">
    <property type="protein sequence ID" value="QMU31333.1"/>
    <property type="molecule type" value="Genomic_DNA"/>
</dbReference>
<name>A0A7L7LEX0_9BACT</name>
<sequence length="102" mass="11446">MFACTPDETVELISGRVICRGGCGIQAYYVEITSNHVIGKSQPVFDSSGVNRGQFSNVLIVNNLKTADRQENKSISFKSFQDVEFSCQSSYPRIVREIEIKY</sequence>
<accession>A0A7L7LEX0</accession>
<proteinExistence type="predicted"/>
<dbReference type="Proteomes" id="UP000514509">
    <property type="component" value="Chromosome"/>
</dbReference>
<dbReference type="KEGG" id="add:HUW48_26345"/>
<organism evidence="1 2">
    <name type="scientific">Adhaeribacter radiodurans</name>
    <dbReference type="NCBI Taxonomy" id="2745197"/>
    <lineage>
        <taxon>Bacteria</taxon>
        <taxon>Pseudomonadati</taxon>
        <taxon>Bacteroidota</taxon>
        <taxon>Cytophagia</taxon>
        <taxon>Cytophagales</taxon>
        <taxon>Hymenobacteraceae</taxon>
        <taxon>Adhaeribacter</taxon>
    </lineage>
</organism>